<gene>
    <name evidence="2" type="ORF">LJD61_02750</name>
</gene>
<dbReference type="EMBL" id="JAJEKE010000001">
    <property type="protein sequence ID" value="MCQ1528469.1"/>
    <property type="molecule type" value="Genomic_DNA"/>
</dbReference>
<evidence type="ECO:0000313" key="2">
    <source>
        <dbReference type="EMBL" id="MCQ1528469.1"/>
    </source>
</evidence>
<dbReference type="CDD" id="cd00077">
    <property type="entry name" value="HDc"/>
    <property type="match status" value="1"/>
</dbReference>
<keyword evidence="3" id="KW-1185">Reference proteome</keyword>
<dbReference type="Gene3D" id="1.10.3210.10">
    <property type="entry name" value="Hypothetical protein af1432"/>
    <property type="match status" value="1"/>
</dbReference>
<organism evidence="2 3">
    <name type="scientific">Lutispora saccharofermentans</name>
    <dbReference type="NCBI Taxonomy" id="3024236"/>
    <lineage>
        <taxon>Bacteria</taxon>
        <taxon>Bacillati</taxon>
        <taxon>Bacillota</taxon>
        <taxon>Clostridia</taxon>
        <taxon>Lutisporales</taxon>
        <taxon>Lutisporaceae</taxon>
        <taxon>Lutispora</taxon>
    </lineage>
</organism>
<dbReference type="Pfam" id="PF13487">
    <property type="entry name" value="HD_5"/>
    <property type="match status" value="1"/>
</dbReference>
<comment type="caution">
    <text evidence="2">The sequence shown here is derived from an EMBL/GenBank/DDBJ whole genome shotgun (WGS) entry which is preliminary data.</text>
</comment>
<evidence type="ECO:0000259" key="1">
    <source>
        <dbReference type="PROSITE" id="PS51832"/>
    </source>
</evidence>
<feature type="domain" description="HD-GYP" evidence="1">
    <location>
        <begin position="151"/>
        <end position="353"/>
    </location>
</feature>
<dbReference type="PROSITE" id="PS51832">
    <property type="entry name" value="HD_GYP"/>
    <property type="match status" value="1"/>
</dbReference>
<dbReference type="InterPro" id="IPR003607">
    <property type="entry name" value="HD/PDEase_dom"/>
</dbReference>
<name>A0ABT1NCV5_9FIRM</name>
<proteinExistence type="predicted"/>
<reference evidence="2 3" key="1">
    <citation type="submission" date="2021-10" db="EMBL/GenBank/DDBJ databases">
        <title>Lutispora strain m25 sp. nov., a thermophilic, non-spore-forming bacterium isolated from a lab-scale methanogenic bioreactor digesting anaerobic sludge.</title>
        <authorList>
            <person name="El Houari A."/>
            <person name="Mcdonald J."/>
        </authorList>
    </citation>
    <scope>NUCLEOTIDE SEQUENCE [LARGE SCALE GENOMIC DNA]</scope>
    <source>
        <strain evidence="3">m25</strain>
    </source>
</reference>
<dbReference type="InterPro" id="IPR037522">
    <property type="entry name" value="HD_GYP_dom"/>
</dbReference>
<evidence type="ECO:0000313" key="3">
    <source>
        <dbReference type="Proteomes" id="UP001651880"/>
    </source>
</evidence>
<dbReference type="PANTHER" id="PTHR45228">
    <property type="entry name" value="CYCLIC DI-GMP PHOSPHODIESTERASE TM_0186-RELATED"/>
    <property type="match status" value="1"/>
</dbReference>
<sequence>MSSIMEGCGKAMTEDSLILLKELAYVLKENSSRIISGWVDFYASYNINNLYQDYAEALDGVAKILNNYISYFDSGESDGFHKANKMLAENMAAKYISWEAMEQVFRAFEASCSNIFDDSKCTCDALDRIAEYQRIMNKTINEVFNIFLKAFLEVKDTDLVALAKMAEYHDSETSKHLIRTREYAALLAKELNKGEQFTKCIYKAGPLHDIGKIGISENILQKKGKLSKEEFEEVKKHTVIGGELISQAIRKQNKSKYYITALEIAMYHHEWFDGRGYPKGLTGNQIPISARIFAVADVYDALVSKRCYKEALPHDSAVEIIKSETGQHFDPEIIKVFLKVQDKFLMIKDQYSSDNM</sequence>
<dbReference type="Proteomes" id="UP001651880">
    <property type="component" value="Unassembled WGS sequence"/>
</dbReference>
<dbReference type="RefSeq" id="WP_255225952.1">
    <property type="nucleotide sequence ID" value="NZ_JAJEKE010000001.1"/>
</dbReference>
<protein>
    <submittedName>
        <fullName evidence="2">HD domain-containing protein</fullName>
    </submittedName>
</protein>
<dbReference type="PANTHER" id="PTHR45228:SF5">
    <property type="entry name" value="CYCLIC DI-GMP PHOSPHODIESTERASE VC_1348-RELATED"/>
    <property type="match status" value="1"/>
</dbReference>
<dbReference type="SUPFAM" id="SSF109604">
    <property type="entry name" value="HD-domain/PDEase-like"/>
    <property type="match status" value="1"/>
</dbReference>
<dbReference type="SMART" id="SM00471">
    <property type="entry name" value="HDc"/>
    <property type="match status" value="1"/>
</dbReference>
<dbReference type="InterPro" id="IPR052020">
    <property type="entry name" value="Cyclic_di-GMP/3'3'-cGAMP_PDE"/>
</dbReference>
<accession>A0ABT1NCV5</accession>